<feature type="compositionally biased region" description="Polar residues" evidence="2">
    <location>
        <begin position="742"/>
        <end position="751"/>
    </location>
</feature>
<evidence type="ECO:0000259" key="3">
    <source>
        <dbReference type="Pfam" id="PF02514"/>
    </source>
</evidence>
<dbReference type="GO" id="GO:0051116">
    <property type="term" value="F:cobaltochelatase activity"/>
    <property type="evidence" value="ECO:0007669"/>
    <property type="project" value="UniProtKB-UniRule"/>
</dbReference>
<dbReference type="Proteomes" id="UP000186002">
    <property type="component" value="Unassembled WGS sequence"/>
</dbReference>
<evidence type="ECO:0000256" key="2">
    <source>
        <dbReference type="SAM" id="MobiDB-lite"/>
    </source>
</evidence>
<organism evidence="4 5">
    <name type="scientific">Roseibium suaedae</name>
    <dbReference type="NCBI Taxonomy" id="735517"/>
    <lineage>
        <taxon>Bacteria</taxon>
        <taxon>Pseudomonadati</taxon>
        <taxon>Pseudomonadota</taxon>
        <taxon>Alphaproteobacteria</taxon>
        <taxon>Hyphomicrobiales</taxon>
        <taxon>Stappiaceae</taxon>
        <taxon>Roseibium</taxon>
    </lineage>
</organism>
<dbReference type="InterPro" id="IPR003672">
    <property type="entry name" value="CobN/Mg_chltase"/>
</dbReference>
<gene>
    <name evidence="4" type="ORF">SAMN05444272_1523</name>
</gene>
<feature type="domain" description="CobN/magnesium chelatase" evidence="3">
    <location>
        <begin position="139"/>
        <end position="1306"/>
    </location>
</feature>
<proteinExistence type="predicted"/>
<keyword evidence="5" id="KW-1185">Reference proteome</keyword>
<evidence type="ECO:0000313" key="5">
    <source>
        <dbReference type="Proteomes" id="UP000186002"/>
    </source>
</evidence>
<evidence type="ECO:0000256" key="1">
    <source>
        <dbReference type="NCBIfam" id="TIGR02257"/>
    </source>
</evidence>
<sequence length="1325" mass="142924">MHILASQTRRIDDGGDAVDLGQAPADILFLSAADTELGSFNAAHHGLGVERASLRLASIMALQHPYSVDLYAESTVRGSKLVALRLLGGLEYWRYGVERLEEEARAYGVTLIIVPGDDQWDADLASRSTVPVEAARRFWRYCVEGGTANYQNGLRYLAHILNLAEEPLPPVPLPRAGIYLPGQAAPDLTALRATWDAPDRPVAAVTFYRALVQGAQTAPVDALMAALSKAGVNALPVFVSSLKEAESTAVLESLFADCPPDVVINATAFAVSKAGAAHQMTPLDAPGKPVLQVVFSSSSKEGWQESDQGLSIRDLAMHVVLPEVDGRILSRAVSFKEEGAFDPLTQSTPVRFVPVPDRIDFVAKLAANWARLGHVPAAEKKTALILANYPNKDGRIANGVGLDTPASCATLLQEMKAAGYDIGSAPATSRDLMDVLTGGVTNALAGREARAGFEELPLKIYREAFNRLPEAVRRGVTERWGEPEADPHVTGDGFRLALHRFGNQVVGIQPARGYNIDPKETYHDPDLVPPHHYFAFYIWLREAYGAHAVIHLGKHGNLEWLPGKALALSEDCYPEAVLGPVPNIYPFIVNDPGEGAQAKRRTAAVIVDHLTPPLTRAESHGAASELEVLLDEYYLASGVDPRRLKALTRDILDVAARHGLDQDIGITGDMDEATKLARLDAHLCDLKELQIRDGLHILGESPEGSLLTDLLVALARVPRGKQASQESLQRAIAQDLGLVNAESPNVPSSGPSDHLLPGGEKGAGGELLQKSGVANEGASPSFQSEPSKAAEVASMHSTTPSPHGGEGWGEGAIFDPLDCDFSAPWIGTRPEVLNSLSTDLWRSCGDTVERIEHLAQKLVAGECKPDESWTATRAVLKSIETDLRPAVTGSGAAETRAVLTALAGGFVAPGPSGAPTRGRPDVLPTGRNFYSVDVRAVPTETAWRLGEQSASLVAERYFQEEGEWPKAVVLTCWGTANMRTGGDDVAQALALIGARPVWEADSGRVTGFEIMSLAELGRPRIDVTLRVSGFFRDAFPHQIDLFDSAVRAVAALSEPEEANPIAARVLKDRLSFEGQGLDAGESLRRAGFRVFGSKPGAYGAGLQALIDEGIWDERGDFAESFLEWGGYAYGGSAAGTSARAELESRLSSTDAVLHNQDNREHDLLDSDDYYQFEGGLAATVETLKGEAPKIFHNDHSRPERPVVRSLSEEIGRVVRGRAANPKWIAGVMRHGYKGAFEISATLDYLFAFSATTRAVGDHHFDQLFAAYLEDDKVREFLEDANPAAYREILARFEEALRRGLWTPRRNSTHARLDGLTADLEGRTTS</sequence>
<dbReference type="RefSeq" id="WP_073011383.1">
    <property type="nucleotide sequence ID" value="NZ_FRBW01000002.1"/>
</dbReference>
<dbReference type="GO" id="GO:0009236">
    <property type="term" value="P:cobalamin biosynthetic process"/>
    <property type="evidence" value="ECO:0007669"/>
    <property type="project" value="UniProtKB-UniRule"/>
</dbReference>
<dbReference type="CDD" id="cd10150">
    <property type="entry name" value="CobN_like"/>
    <property type="match status" value="1"/>
</dbReference>
<dbReference type="OrthoDB" id="9757976at2"/>
<reference evidence="4 5" key="1">
    <citation type="submission" date="2016-11" db="EMBL/GenBank/DDBJ databases">
        <authorList>
            <person name="Jaros S."/>
            <person name="Januszkiewicz K."/>
            <person name="Wedrychowicz H."/>
        </authorList>
    </citation>
    <scope>NUCLEOTIDE SEQUENCE [LARGE SCALE GENOMIC DNA]</scope>
    <source>
        <strain evidence="4 5">DSM 22153</strain>
    </source>
</reference>
<dbReference type="EC" id="6.6.1.2" evidence="1"/>
<dbReference type="NCBIfam" id="TIGR02257">
    <property type="entry name" value="cobalto_cobN"/>
    <property type="match status" value="1"/>
</dbReference>
<dbReference type="EMBL" id="FRBW01000002">
    <property type="protein sequence ID" value="SHL99990.1"/>
    <property type="molecule type" value="Genomic_DNA"/>
</dbReference>
<dbReference type="PANTHER" id="PTHR44119:SF4">
    <property type="entry name" value="AEROBIC COBALTOCHELATASE SUBUNIT COBN"/>
    <property type="match status" value="1"/>
</dbReference>
<dbReference type="Pfam" id="PF02514">
    <property type="entry name" value="CobN-Mg_chel"/>
    <property type="match status" value="1"/>
</dbReference>
<dbReference type="STRING" id="735517.SAMN05444272_1523"/>
<feature type="region of interest" description="Disordered" evidence="2">
    <location>
        <begin position="741"/>
        <end position="811"/>
    </location>
</feature>
<evidence type="ECO:0000313" key="4">
    <source>
        <dbReference type="EMBL" id="SHL99990.1"/>
    </source>
</evidence>
<dbReference type="InterPro" id="IPR011953">
    <property type="entry name" value="Cobalto_CobN"/>
</dbReference>
<dbReference type="PANTHER" id="PTHR44119">
    <property type="entry name" value="MAGNESIUM-CHELATASE SUBUNIT CHLH, CHLOROPLASTIC"/>
    <property type="match status" value="1"/>
</dbReference>
<accession>A0A1M7F7M3</accession>
<name>A0A1M7F7M3_9HYPH</name>
<protein>
    <recommendedName>
        <fullName evidence="1">Cobaltochelatase subunit CobN</fullName>
        <ecNumber evidence="1">6.6.1.2</ecNumber>
    </recommendedName>
</protein>